<feature type="domain" description="Metallo-beta-lactamase" evidence="1">
    <location>
        <begin position="31"/>
        <end position="200"/>
    </location>
</feature>
<evidence type="ECO:0000313" key="2">
    <source>
        <dbReference type="EMBL" id="MZI94304.1"/>
    </source>
</evidence>
<dbReference type="SMART" id="SM00849">
    <property type="entry name" value="Lactamase_B"/>
    <property type="match status" value="1"/>
</dbReference>
<dbReference type="EMBL" id="WEKT01000026">
    <property type="protein sequence ID" value="MZI94304.1"/>
    <property type="molecule type" value="Genomic_DNA"/>
</dbReference>
<keyword evidence="3" id="KW-1185">Reference proteome</keyword>
<sequence length="280" mass="31842">MMAFPSVAAEGQSRYTIEQMKGNVYRFTAGHYRSVFMVTKQGILVTDPINPSAASWLKQELKKRYHLPIRYMIYSHNHVDHSLGGDKLADADTIVVGQELAAEDMKFTQLPTRLPDVTFGDHLHIKLGDSDVELKYYGVNNGRGNVSMHFMPANVMFVVDWVVLGRMPYKDLQGYDIQGMIDSTEALLNGPKFDLLVGGHAEAGDRKDVEHYLGYLKALYAKVRDGMLAGKDLKTLQKEITLPEYSNLKMYKQWLPENIAGVYRTLIDQSYFNFRPDIHQ</sequence>
<organism evidence="2 3">
    <name type="scientific">Vibrio eleionomae</name>
    <dbReference type="NCBI Taxonomy" id="2653505"/>
    <lineage>
        <taxon>Bacteria</taxon>
        <taxon>Pseudomonadati</taxon>
        <taxon>Pseudomonadota</taxon>
        <taxon>Gammaproteobacteria</taxon>
        <taxon>Vibrionales</taxon>
        <taxon>Vibrionaceae</taxon>
        <taxon>Vibrio</taxon>
    </lineage>
</organism>
<dbReference type="AlphaFoldDB" id="A0A7X4LLU6"/>
<gene>
    <name evidence="2" type="ORF">F9817_13995</name>
</gene>
<accession>A0A7X4LLU6</accession>
<dbReference type="GO" id="GO:0016787">
    <property type="term" value="F:hydrolase activity"/>
    <property type="evidence" value="ECO:0007669"/>
    <property type="project" value="UniProtKB-KW"/>
</dbReference>
<evidence type="ECO:0000259" key="1">
    <source>
        <dbReference type="SMART" id="SM00849"/>
    </source>
</evidence>
<name>A0A7X4LLU6_9VIBR</name>
<proteinExistence type="predicted"/>
<reference evidence="2 3" key="1">
    <citation type="submission" date="2019-10" db="EMBL/GenBank/DDBJ databases">
        <title>Vibrio sp. nov. isolated from a shrimp pond.</title>
        <authorList>
            <person name="Gomez-Gil B."/>
            <person name="Enciso-Ibarra J."/>
            <person name="Enciso-Ibarra K."/>
            <person name="Bolan-Mejia C."/>
        </authorList>
    </citation>
    <scope>NUCLEOTIDE SEQUENCE [LARGE SCALE GENOMIC DNA]</scope>
    <source>
        <strain evidence="2 3">CAIM 722</strain>
    </source>
</reference>
<dbReference type="Gene3D" id="3.60.15.10">
    <property type="entry name" value="Ribonuclease Z/Hydroxyacylglutathione hydrolase-like"/>
    <property type="match status" value="1"/>
</dbReference>
<keyword evidence="2" id="KW-0378">Hydrolase</keyword>
<evidence type="ECO:0000313" key="3">
    <source>
        <dbReference type="Proteomes" id="UP000462621"/>
    </source>
</evidence>
<dbReference type="SUPFAM" id="SSF56281">
    <property type="entry name" value="Metallo-hydrolase/oxidoreductase"/>
    <property type="match status" value="1"/>
</dbReference>
<dbReference type="InterPro" id="IPR036866">
    <property type="entry name" value="RibonucZ/Hydroxyglut_hydro"/>
</dbReference>
<dbReference type="Proteomes" id="UP000462621">
    <property type="component" value="Unassembled WGS sequence"/>
</dbReference>
<comment type="caution">
    <text evidence="2">The sequence shown here is derived from an EMBL/GenBank/DDBJ whole genome shotgun (WGS) entry which is preliminary data.</text>
</comment>
<protein>
    <submittedName>
        <fullName evidence="2">MBL fold metallo-hydrolase</fullName>
    </submittedName>
</protein>
<dbReference type="InterPro" id="IPR001279">
    <property type="entry name" value="Metallo-B-lactamas"/>
</dbReference>